<keyword evidence="2" id="KW-1185">Reference proteome</keyword>
<dbReference type="Proteomes" id="UP001180754">
    <property type="component" value="Unassembled WGS sequence"/>
</dbReference>
<sequence>MPDNDPVTDARPAPVRHVLVLPDRDAAEEVGEALADRFGIAEEPHLIRDALAGEDDAEDAQWLVVVEDPAEALDPAALDAFAAEYDGWLEAE</sequence>
<evidence type="ECO:0000313" key="2">
    <source>
        <dbReference type="Proteomes" id="UP001180754"/>
    </source>
</evidence>
<accession>A0ABU2X8H5</accession>
<name>A0ABU2X8H5_9ACTN</name>
<gene>
    <name evidence="1" type="ORF">RND15_05265</name>
</gene>
<proteinExistence type="predicted"/>
<organism evidence="1 2">
    <name type="scientific">Streptomyces lonegramiae</name>
    <dbReference type="NCBI Taxonomy" id="3075524"/>
    <lineage>
        <taxon>Bacteria</taxon>
        <taxon>Bacillati</taxon>
        <taxon>Actinomycetota</taxon>
        <taxon>Actinomycetes</taxon>
        <taxon>Kitasatosporales</taxon>
        <taxon>Streptomycetaceae</taxon>
        <taxon>Streptomyces</taxon>
    </lineage>
</organism>
<evidence type="ECO:0000313" key="1">
    <source>
        <dbReference type="EMBL" id="MDT0542127.1"/>
    </source>
</evidence>
<dbReference type="RefSeq" id="WP_311722479.1">
    <property type="nucleotide sequence ID" value="NZ_JAVRFD010000002.1"/>
</dbReference>
<protein>
    <submittedName>
        <fullName evidence="1">Uncharacterized protein</fullName>
    </submittedName>
</protein>
<dbReference type="EMBL" id="JAVRFD010000002">
    <property type="protein sequence ID" value="MDT0542127.1"/>
    <property type="molecule type" value="Genomic_DNA"/>
</dbReference>
<comment type="caution">
    <text evidence="1">The sequence shown here is derived from an EMBL/GenBank/DDBJ whole genome shotgun (WGS) entry which is preliminary data.</text>
</comment>
<reference evidence="1" key="1">
    <citation type="submission" date="2024-05" db="EMBL/GenBank/DDBJ databases">
        <title>30 novel species of actinomycetes from the DSMZ collection.</title>
        <authorList>
            <person name="Nouioui I."/>
        </authorList>
    </citation>
    <scope>NUCLEOTIDE SEQUENCE</scope>
    <source>
        <strain evidence="1">DSM 41529</strain>
    </source>
</reference>